<dbReference type="SUPFAM" id="SSF46955">
    <property type="entry name" value="Putative DNA-binding domain"/>
    <property type="match status" value="1"/>
</dbReference>
<reference evidence="5" key="1">
    <citation type="submission" date="2020-02" db="EMBL/GenBank/DDBJ databases">
        <title>Synteny-based analysis reveals conserved mechanism for high triclosan tolerance in Pseudomonas, as well as instances of horizontal transfer.</title>
        <authorList>
            <person name="Mcfarland A.G."/>
            <person name="Bertucci H.K."/>
            <person name="Litmann E."/>
            <person name="Shen J."/>
            <person name="Huttenhower C."/>
            <person name="Hartmann E.M."/>
        </authorList>
    </citation>
    <scope>NUCLEOTIDE SEQUENCE</scope>
    <source>
        <strain evidence="5">109A1</strain>
    </source>
</reference>
<protein>
    <submittedName>
        <fullName evidence="5">MerR family transcriptional regulator</fullName>
    </submittedName>
</protein>
<keyword evidence="1" id="KW-0805">Transcription regulation</keyword>
<dbReference type="Pfam" id="PF02607">
    <property type="entry name" value="B12-binding_2"/>
    <property type="match status" value="1"/>
</dbReference>
<dbReference type="InterPro" id="IPR036594">
    <property type="entry name" value="Meth_synthase_dom"/>
</dbReference>
<dbReference type="Gene3D" id="1.10.1240.10">
    <property type="entry name" value="Methionine synthase domain"/>
    <property type="match status" value="1"/>
</dbReference>
<dbReference type="InterPro" id="IPR003759">
    <property type="entry name" value="Cbl-bd_cap"/>
</dbReference>
<dbReference type="PANTHER" id="PTHR30204">
    <property type="entry name" value="REDOX-CYCLING DRUG-SENSING TRANSCRIPTIONAL ACTIVATOR SOXR"/>
    <property type="match status" value="1"/>
</dbReference>
<evidence type="ECO:0000313" key="6">
    <source>
        <dbReference type="Proteomes" id="UP001138621"/>
    </source>
</evidence>
<dbReference type="GO" id="GO:0003677">
    <property type="term" value="F:DNA binding"/>
    <property type="evidence" value="ECO:0007669"/>
    <property type="project" value="UniProtKB-KW"/>
</dbReference>
<organism evidence="5 6">
    <name type="scientific">Stutzerimonas stutzeri</name>
    <name type="common">Pseudomonas stutzeri</name>
    <dbReference type="NCBI Taxonomy" id="316"/>
    <lineage>
        <taxon>Bacteria</taxon>
        <taxon>Pseudomonadati</taxon>
        <taxon>Pseudomonadota</taxon>
        <taxon>Gammaproteobacteria</taxon>
        <taxon>Pseudomonadales</taxon>
        <taxon>Pseudomonadaceae</taxon>
        <taxon>Stutzerimonas</taxon>
    </lineage>
</organism>
<sequence>MIEPTDLAQLTADGLLPIREVARITGVNAVTLRAWERRYGLIVPLRTAKGHRLYDDTHIERIRDIVTWLNRGVAVSQIRTLLGTSTPPELPQQNQWSALLEELLQAIDRFSERQLDDAFNRAVALYPPRTLFQHLLQPLLEALERRWQGQYGASLERVLFHSWLRSKLGSRIYFNKRQQAGRPLLLVNLDQDSFTPGLWLSAWLVSSTDCPVEVIEWPVPLNELSLAGERIRPRAVLLYASNSLPGLCLQRDLPRLLEQSAAPLFMTGPAVHIHAPVLQGQRGLTLAHDPLSALQCLQHAGLLPGSEGGAA</sequence>
<dbReference type="GO" id="GO:0003700">
    <property type="term" value="F:DNA-binding transcription factor activity"/>
    <property type="evidence" value="ECO:0007669"/>
    <property type="project" value="InterPro"/>
</dbReference>
<keyword evidence="3" id="KW-0804">Transcription</keyword>
<dbReference type="CDD" id="cd01104">
    <property type="entry name" value="HTH_MlrA-CarA"/>
    <property type="match status" value="1"/>
</dbReference>
<evidence type="ECO:0000259" key="4">
    <source>
        <dbReference type="PROSITE" id="PS50937"/>
    </source>
</evidence>
<dbReference type="SMART" id="SM00422">
    <property type="entry name" value="HTH_MERR"/>
    <property type="match status" value="1"/>
</dbReference>
<gene>
    <name evidence="5" type="ORF">G7024_14690</name>
</gene>
<dbReference type="InterPro" id="IPR000551">
    <property type="entry name" value="MerR-type_HTH_dom"/>
</dbReference>
<dbReference type="EMBL" id="JAAMRD010000012">
    <property type="protein sequence ID" value="MBA1305643.1"/>
    <property type="molecule type" value="Genomic_DNA"/>
</dbReference>
<dbReference type="PROSITE" id="PS50937">
    <property type="entry name" value="HTH_MERR_2"/>
    <property type="match status" value="1"/>
</dbReference>
<dbReference type="AlphaFoldDB" id="A0AA40RVW0"/>
<dbReference type="Proteomes" id="UP001138621">
    <property type="component" value="Unassembled WGS sequence"/>
</dbReference>
<evidence type="ECO:0000256" key="2">
    <source>
        <dbReference type="ARBA" id="ARBA00023125"/>
    </source>
</evidence>
<keyword evidence="2" id="KW-0238">DNA-binding</keyword>
<name>A0AA40RVW0_STUST</name>
<comment type="caution">
    <text evidence="5">The sequence shown here is derived from an EMBL/GenBank/DDBJ whole genome shotgun (WGS) entry which is preliminary data.</text>
</comment>
<dbReference type="InterPro" id="IPR009061">
    <property type="entry name" value="DNA-bd_dom_put_sf"/>
</dbReference>
<dbReference type="InterPro" id="IPR047057">
    <property type="entry name" value="MerR_fam"/>
</dbReference>
<evidence type="ECO:0000256" key="1">
    <source>
        <dbReference type="ARBA" id="ARBA00023015"/>
    </source>
</evidence>
<evidence type="ECO:0000256" key="3">
    <source>
        <dbReference type="ARBA" id="ARBA00023163"/>
    </source>
</evidence>
<accession>A0AA40RVW0</accession>
<dbReference type="PANTHER" id="PTHR30204:SF67">
    <property type="entry name" value="HTH-TYPE TRANSCRIPTIONAL REGULATOR MLRA-RELATED"/>
    <property type="match status" value="1"/>
</dbReference>
<evidence type="ECO:0000313" key="5">
    <source>
        <dbReference type="EMBL" id="MBA1305643.1"/>
    </source>
</evidence>
<dbReference type="Pfam" id="PF13411">
    <property type="entry name" value="MerR_1"/>
    <property type="match status" value="1"/>
</dbReference>
<feature type="domain" description="HTH merR-type" evidence="4">
    <location>
        <begin position="15"/>
        <end position="84"/>
    </location>
</feature>
<proteinExistence type="predicted"/>
<dbReference type="Gene3D" id="1.10.1660.10">
    <property type="match status" value="1"/>
</dbReference>
<dbReference type="RefSeq" id="WP_181121440.1">
    <property type="nucleotide sequence ID" value="NZ_JAAMRD010000012.1"/>
</dbReference>